<dbReference type="Proteomes" id="UP001161247">
    <property type="component" value="Chromosome 9"/>
</dbReference>
<accession>A0AAV1EGG0</accession>
<dbReference type="GO" id="GO:0019005">
    <property type="term" value="C:SCF ubiquitin ligase complex"/>
    <property type="evidence" value="ECO:0007669"/>
    <property type="project" value="TreeGrafter"/>
</dbReference>
<feature type="compositionally biased region" description="Basic and acidic residues" evidence="1">
    <location>
        <begin position="66"/>
        <end position="78"/>
    </location>
</feature>
<evidence type="ECO:0000259" key="2">
    <source>
        <dbReference type="Pfam" id="PF12937"/>
    </source>
</evidence>
<organism evidence="3 4">
    <name type="scientific">Oldenlandia corymbosa var. corymbosa</name>
    <dbReference type="NCBI Taxonomy" id="529605"/>
    <lineage>
        <taxon>Eukaryota</taxon>
        <taxon>Viridiplantae</taxon>
        <taxon>Streptophyta</taxon>
        <taxon>Embryophyta</taxon>
        <taxon>Tracheophyta</taxon>
        <taxon>Spermatophyta</taxon>
        <taxon>Magnoliopsida</taxon>
        <taxon>eudicotyledons</taxon>
        <taxon>Gunneridae</taxon>
        <taxon>Pentapetalae</taxon>
        <taxon>asterids</taxon>
        <taxon>lamiids</taxon>
        <taxon>Gentianales</taxon>
        <taxon>Rubiaceae</taxon>
        <taxon>Rubioideae</taxon>
        <taxon>Spermacoceae</taxon>
        <taxon>Hedyotis-Oldenlandia complex</taxon>
        <taxon>Oldenlandia</taxon>
    </lineage>
</organism>
<keyword evidence="4" id="KW-1185">Reference proteome</keyword>
<dbReference type="PANTHER" id="PTHR16008:SF4">
    <property type="entry name" value="F-BOX ONLY PROTEIN 4"/>
    <property type="match status" value="1"/>
</dbReference>
<name>A0AAV1EGG0_OLDCO</name>
<dbReference type="GO" id="GO:0000209">
    <property type="term" value="P:protein polyubiquitination"/>
    <property type="evidence" value="ECO:0007669"/>
    <property type="project" value="TreeGrafter"/>
</dbReference>
<proteinExistence type="predicted"/>
<evidence type="ECO:0000313" key="4">
    <source>
        <dbReference type="Proteomes" id="UP001161247"/>
    </source>
</evidence>
<reference evidence="3" key="1">
    <citation type="submission" date="2023-03" db="EMBL/GenBank/DDBJ databases">
        <authorList>
            <person name="Julca I."/>
        </authorList>
    </citation>
    <scope>NUCLEOTIDE SEQUENCE</scope>
</reference>
<feature type="domain" description="F-box" evidence="2">
    <location>
        <begin position="13"/>
        <end position="58"/>
    </location>
</feature>
<dbReference type="InterPro" id="IPR001810">
    <property type="entry name" value="F-box_dom"/>
</dbReference>
<evidence type="ECO:0000256" key="1">
    <source>
        <dbReference type="SAM" id="MobiDB-lite"/>
    </source>
</evidence>
<dbReference type="InterPro" id="IPR036047">
    <property type="entry name" value="F-box-like_dom_sf"/>
</dbReference>
<dbReference type="EMBL" id="OX459126">
    <property type="protein sequence ID" value="CAI9118720.1"/>
    <property type="molecule type" value="Genomic_DNA"/>
</dbReference>
<sequence>MDQKLEITEICLLNSLPNDTALKIASSLQVAGVCKLSSSSRFWRVICGSDCIWKALYRKRWPAEIGSDHKDSSVHESQSRQANQQLEPSVEEWRKIYRYKHEEMATKAASIINYVEENVWPPDSIELNFINEAAGYMDWEKFGIIDVELLFLRAGVSVLVNSVGLFYCWLYDVMPETEESLLDALEISGISERQVWAKWWVYNQAEGIPREKLVSLKDLAASYRGGKVVDIMRRSVVKGENEITVIVSAVNLSPYPGFAKLQTC</sequence>
<dbReference type="GO" id="GO:0031146">
    <property type="term" value="P:SCF-dependent proteasomal ubiquitin-dependent protein catabolic process"/>
    <property type="evidence" value="ECO:0007669"/>
    <property type="project" value="InterPro"/>
</dbReference>
<feature type="region of interest" description="Disordered" evidence="1">
    <location>
        <begin position="66"/>
        <end position="87"/>
    </location>
</feature>
<protein>
    <submittedName>
        <fullName evidence="3">OLC1v1020324C1</fullName>
    </submittedName>
</protein>
<gene>
    <name evidence="3" type="ORF">OLC1_LOCUS24522</name>
</gene>
<dbReference type="InterPro" id="IPR039588">
    <property type="entry name" value="FBXO4"/>
</dbReference>
<dbReference type="SUPFAM" id="SSF81383">
    <property type="entry name" value="F-box domain"/>
    <property type="match status" value="1"/>
</dbReference>
<dbReference type="AlphaFoldDB" id="A0AAV1EGG0"/>
<dbReference type="Gene3D" id="1.20.1280.50">
    <property type="match status" value="1"/>
</dbReference>
<evidence type="ECO:0000313" key="3">
    <source>
        <dbReference type="EMBL" id="CAI9118720.1"/>
    </source>
</evidence>
<dbReference type="Pfam" id="PF12937">
    <property type="entry name" value="F-box-like"/>
    <property type="match status" value="1"/>
</dbReference>
<dbReference type="PANTHER" id="PTHR16008">
    <property type="entry name" value="F-BOX ONLY PROTEIN 4"/>
    <property type="match status" value="1"/>
</dbReference>